<dbReference type="Proteomes" id="UP000054007">
    <property type="component" value="Unassembled WGS sequence"/>
</dbReference>
<keyword evidence="1" id="KW-0808">Transferase</keyword>
<sequence length="585" mass="66531">MAGYLPLFDSSAHNKRRAHFFLPILGFSAVTFILCVLLFRVGTQQQFYPPTAAAVVTVSDTNTTSISDVTTISGDEETRLRELQAIVASTDGKYLTRDWQLSLGWNNMRYIIETGINMAAITNRTLVLPSFLYARGCQYDYMVCADYAQLVNRVDAVHNDEWKDLGDEKLGYRIPIDIMLNITHLRTRHPVITVAEFLELHNQSTDLEHTDGYWGRYDYNSRPNRFTGKTPSYTVLEPDDYQRERKVRVDRIPQDWLDQHTGNLHATANATLWERLDEDKGFMDWDRVEEALGSKDVAELEERLERARWHTLHTYSMIIGMDMNKAAVSPVRRVAPLSALVGLENDVGGRTEDILHIAGALLHEHHNAGGMDFTSREALDRSGTVALFDMQRRSEVMRLADKLVQRMYEVTGGRLWMAAHIRRGDFIRYGWVMEQTPEEHIARVKRHLAIGRSVVEQLRESGAPQTFDVPGDVQPDLDMIVRPAPLEDGPFYVGTDESDPKVLDMFRREGAVLFDDLLTIEDRRTFALESGLNWALMLTDVRAVVSQVVMAKSAYFYGHAMSSVPGGVMNLRAAFGKDPRTWLID</sequence>
<keyword evidence="6" id="KW-1185">Reference proteome</keyword>
<dbReference type="AlphaFoldDB" id="A0A0D7BDC2"/>
<keyword evidence="4" id="KW-0812">Transmembrane</keyword>
<evidence type="ECO:0000256" key="1">
    <source>
        <dbReference type="ARBA" id="ARBA00022679"/>
    </source>
</evidence>
<dbReference type="CDD" id="cd11296">
    <property type="entry name" value="O-FucT_like"/>
    <property type="match status" value="1"/>
</dbReference>
<gene>
    <name evidence="5" type="ORF">CYLTODRAFT_421532</name>
</gene>
<evidence type="ECO:0000256" key="3">
    <source>
        <dbReference type="ARBA" id="ARBA00023277"/>
    </source>
</evidence>
<keyword evidence="4" id="KW-1133">Transmembrane helix</keyword>
<accession>A0A0D7BDC2</accession>
<dbReference type="GO" id="GO:0006004">
    <property type="term" value="P:fucose metabolic process"/>
    <property type="evidence" value="ECO:0007669"/>
    <property type="project" value="UniProtKB-KW"/>
</dbReference>
<dbReference type="GO" id="GO:0016740">
    <property type="term" value="F:transferase activity"/>
    <property type="evidence" value="ECO:0007669"/>
    <property type="project" value="UniProtKB-KW"/>
</dbReference>
<organism evidence="5 6">
    <name type="scientific">Cylindrobasidium torrendii FP15055 ss-10</name>
    <dbReference type="NCBI Taxonomy" id="1314674"/>
    <lineage>
        <taxon>Eukaryota</taxon>
        <taxon>Fungi</taxon>
        <taxon>Dikarya</taxon>
        <taxon>Basidiomycota</taxon>
        <taxon>Agaricomycotina</taxon>
        <taxon>Agaricomycetes</taxon>
        <taxon>Agaricomycetidae</taxon>
        <taxon>Agaricales</taxon>
        <taxon>Marasmiineae</taxon>
        <taxon>Physalacriaceae</taxon>
        <taxon>Cylindrobasidium</taxon>
    </lineage>
</organism>
<evidence type="ECO:0000313" key="6">
    <source>
        <dbReference type="Proteomes" id="UP000054007"/>
    </source>
</evidence>
<proteinExistence type="predicted"/>
<dbReference type="OrthoDB" id="3345970at2759"/>
<name>A0A0D7BDC2_9AGAR</name>
<dbReference type="Gene3D" id="3.40.50.11350">
    <property type="match status" value="1"/>
</dbReference>
<dbReference type="InterPro" id="IPR019378">
    <property type="entry name" value="GDP-Fuc_O-FucTrfase"/>
</dbReference>
<dbReference type="STRING" id="1314674.A0A0D7BDC2"/>
<keyword evidence="4" id="KW-0472">Membrane</keyword>
<reference evidence="5 6" key="1">
    <citation type="journal article" date="2015" name="Fungal Genet. Biol.">
        <title>Evolution of novel wood decay mechanisms in Agaricales revealed by the genome sequences of Fistulina hepatica and Cylindrobasidium torrendii.</title>
        <authorList>
            <person name="Floudas D."/>
            <person name="Held B.W."/>
            <person name="Riley R."/>
            <person name="Nagy L.G."/>
            <person name="Koehler G."/>
            <person name="Ransdell A.S."/>
            <person name="Younus H."/>
            <person name="Chow J."/>
            <person name="Chiniquy J."/>
            <person name="Lipzen A."/>
            <person name="Tritt A."/>
            <person name="Sun H."/>
            <person name="Haridas S."/>
            <person name="LaButti K."/>
            <person name="Ohm R.A."/>
            <person name="Kues U."/>
            <person name="Blanchette R.A."/>
            <person name="Grigoriev I.V."/>
            <person name="Minto R.E."/>
            <person name="Hibbett D.S."/>
        </authorList>
    </citation>
    <scope>NUCLEOTIDE SEQUENCE [LARGE SCALE GENOMIC DNA]</scope>
    <source>
        <strain evidence="5 6">FP15055 ss-10</strain>
    </source>
</reference>
<dbReference type="Pfam" id="PF10250">
    <property type="entry name" value="O-FucT"/>
    <property type="match status" value="1"/>
</dbReference>
<dbReference type="EMBL" id="KN880501">
    <property type="protein sequence ID" value="KIY68498.1"/>
    <property type="molecule type" value="Genomic_DNA"/>
</dbReference>
<evidence type="ECO:0000313" key="5">
    <source>
        <dbReference type="EMBL" id="KIY68498.1"/>
    </source>
</evidence>
<feature type="transmembrane region" description="Helical" evidence="4">
    <location>
        <begin position="20"/>
        <end position="39"/>
    </location>
</feature>
<protein>
    <submittedName>
        <fullName evidence="5">Uncharacterized protein</fullName>
    </submittedName>
</protein>
<keyword evidence="3" id="KW-0119">Carbohydrate metabolism</keyword>
<evidence type="ECO:0000256" key="4">
    <source>
        <dbReference type="SAM" id="Phobius"/>
    </source>
</evidence>
<evidence type="ECO:0000256" key="2">
    <source>
        <dbReference type="ARBA" id="ARBA00023253"/>
    </source>
</evidence>
<keyword evidence="2" id="KW-0294">Fucose metabolism</keyword>